<evidence type="ECO:0000313" key="3">
    <source>
        <dbReference type="Proteomes" id="UP000221222"/>
    </source>
</evidence>
<protein>
    <submittedName>
        <fullName evidence="1">Transglutaminase-like cysteine proteinase, C93 family</fullName>
    </submittedName>
</protein>
<dbReference type="InterPro" id="IPR010319">
    <property type="entry name" value="Transglutaminase-like_Cys_pept"/>
</dbReference>
<dbReference type="EMBL" id="NXFY01000012">
    <property type="protein sequence ID" value="PHO17774.1"/>
    <property type="molecule type" value="Genomic_DNA"/>
</dbReference>
<dbReference type="KEGG" id="amol:AMOL_2427"/>
<dbReference type="AlphaFoldDB" id="A0A2G1DH61"/>
<evidence type="ECO:0000313" key="1">
    <source>
        <dbReference type="EMBL" id="AXX93369.1"/>
    </source>
</evidence>
<reference evidence="2 3" key="1">
    <citation type="submission" date="2017-09" db="EMBL/GenBank/DDBJ databases">
        <title>Arcobacter canalis sp. nov., a new species isolated from a water canal contaminated with urban sewage.</title>
        <authorList>
            <person name="Perez-Cataluna A."/>
            <person name="Salas-Masso N."/>
            <person name="Figueras M.J."/>
        </authorList>
    </citation>
    <scope>NUCLEOTIDE SEQUENCE [LARGE SCALE GENOMIC DNA]</scope>
    <source>
        <strain evidence="2 3">F98-3</strain>
    </source>
</reference>
<sequence length="213" mass="25147">MKQIILLIFIFISLLEAKKISLSQKEYNDILKSPNSKQISIRLVKYNRLIKKAKDFPIIKKLAYTNSFYNKILPVDDENKYNVDDYWATPKEFLIEGKGDCEDYAIAKYFTLLTLGVDKKKLFLSVVKVKGETSYHMILLYFPTKKSIPLVLDNLSHKVITFDKRIKLIPKYIFNEFGAYVLKDKKIYKKVKINWGKTNKWQVILDRVYKLNE</sequence>
<dbReference type="PANTHER" id="PTHR39327">
    <property type="match status" value="1"/>
</dbReference>
<organism evidence="2 3">
    <name type="scientific">Malaciobacter molluscorum LMG 25693</name>
    <dbReference type="NCBI Taxonomy" id="870501"/>
    <lineage>
        <taxon>Bacteria</taxon>
        <taxon>Pseudomonadati</taxon>
        <taxon>Campylobacterota</taxon>
        <taxon>Epsilonproteobacteria</taxon>
        <taxon>Campylobacterales</taxon>
        <taxon>Arcobacteraceae</taxon>
        <taxon>Malaciobacter</taxon>
    </lineage>
</organism>
<dbReference type="RefSeq" id="WP_099342666.1">
    <property type="nucleotide sequence ID" value="NZ_CP032098.1"/>
</dbReference>
<dbReference type="Proteomes" id="UP000221222">
    <property type="component" value="Unassembled WGS sequence"/>
</dbReference>
<dbReference type="Proteomes" id="UP000262712">
    <property type="component" value="Chromosome"/>
</dbReference>
<dbReference type="EMBL" id="CP032098">
    <property type="protein sequence ID" value="AXX93369.1"/>
    <property type="molecule type" value="Genomic_DNA"/>
</dbReference>
<evidence type="ECO:0000313" key="2">
    <source>
        <dbReference type="EMBL" id="PHO17774.1"/>
    </source>
</evidence>
<keyword evidence="3" id="KW-1185">Reference proteome</keyword>
<evidence type="ECO:0000313" key="4">
    <source>
        <dbReference type="Proteomes" id="UP000262712"/>
    </source>
</evidence>
<name>A0A2G1DH61_9BACT</name>
<dbReference type="Gene3D" id="3.10.620.30">
    <property type="match status" value="1"/>
</dbReference>
<gene>
    <name evidence="1" type="ORF">AMOL_2427</name>
    <name evidence="2" type="ORF">CPU12_08420</name>
</gene>
<proteinExistence type="predicted"/>
<dbReference type="Pfam" id="PF06035">
    <property type="entry name" value="Peptidase_C93"/>
    <property type="match status" value="1"/>
</dbReference>
<reference evidence="1 4" key="2">
    <citation type="submission" date="2018-08" db="EMBL/GenBank/DDBJ databases">
        <title>Complete genome of the Arcobacter molluscorum type strain LMG 25693.</title>
        <authorList>
            <person name="Miller W.G."/>
            <person name="Yee E."/>
            <person name="Bono J.L."/>
        </authorList>
    </citation>
    <scope>NUCLEOTIDE SEQUENCE [LARGE SCALE GENOMIC DNA]</scope>
    <source>
        <strain evidence="1 4">CECT 7696</strain>
    </source>
</reference>
<accession>A0A2G1DH61</accession>
<dbReference type="PANTHER" id="PTHR39327:SF1">
    <property type="entry name" value="BLR5470 PROTEIN"/>
    <property type="match status" value="1"/>
</dbReference>